<sequence>MKKIFTWLIVGFVALSAISFLFSRGGSKNETPQVNTQVEQAITKEKFDLYSDIYSELIDLQSQYEDMYKKLGYVEVYDDVKDEDFPKYGSITRNITSIRDRIPKIKTSMSNDERELSLQLSSYATSLIFLSAKKDGIEGLNVANEEKATFEQLLSRVKDSNGF</sequence>
<name>A0A1F5IK03_9BACT</name>
<organism evidence="1 2">
    <name type="scientific">Candidatus Daviesbacteria bacterium RIFCSPHIGHO2_01_FULL_36_37</name>
    <dbReference type="NCBI Taxonomy" id="1797758"/>
    <lineage>
        <taxon>Bacteria</taxon>
        <taxon>Candidatus Daviesiibacteriota</taxon>
    </lineage>
</organism>
<dbReference type="Proteomes" id="UP000178457">
    <property type="component" value="Unassembled WGS sequence"/>
</dbReference>
<proteinExistence type="predicted"/>
<gene>
    <name evidence="1" type="ORF">A2858_02560</name>
</gene>
<dbReference type="AlphaFoldDB" id="A0A1F5IK03"/>
<dbReference type="EMBL" id="MFCL01000013">
    <property type="protein sequence ID" value="OGE16694.1"/>
    <property type="molecule type" value="Genomic_DNA"/>
</dbReference>
<protein>
    <recommendedName>
        <fullName evidence="3">DUF5667 domain-containing protein</fullName>
    </recommendedName>
</protein>
<accession>A0A1F5IK03</accession>
<evidence type="ECO:0000313" key="1">
    <source>
        <dbReference type="EMBL" id="OGE16694.1"/>
    </source>
</evidence>
<evidence type="ECO:0008006" key="3">
    <source>
        <dbReference type="Google" id="ProtNLM"/>
    </source>
</evidence>
<evidence type="ECO:0000313" key="2">
    <source>
        <dbReference type="Proteomes" id="UP000178457"/>
    </source>
</evidence>
<comment type="caution">
    <text evidence="1">The sequence shown here is derived from an EMBL/GenBank/DDBJ whole genome shotgun (WGS) entry which is preliminary data.</text>
</comment>
<reference evidence="1 2" key="1">
    <citation type="journal article" date="2016" name="Nat. Commun.">
        <title>Thousands of microbial genomes shed light on interconnected biogeochemical processes in an aquifer system.</title>
        <authorList>
            <person name="Anantharaman K."/>
            <person name="Brown C.T."/>
            <person name="Hug L.A."/>
            <person name="Sharon I."/>
            <person name="Castelle C.J."/>
            <person name="Probst A.J."/>
            <person name="Thomas B.C."/>
            <person name="Singh A."/>
            <person name="Wilkins M.J."/>
            <person name="Karaoz U."/>
            <person name="Brodie E.L."/>
            <person name="Williams K.H."/>
            <person name="Hubbard S.S."/>
            <person name="Banfield J.F."/>
        </authorList>
    </citation>
    <scope>NUCLEOTIDE SEQUENCE [LARGE SCALE GENOMIC DNA]</scope>
</reference>